<dbReference type="RefSeq" id="WP_083145679.1">
    <property type="nucleotide sequence ID" value="NZ_MVID01000025.1"/>
</dbReference>
<dbReference type="InterPro" id="IPR020845">
    <property type="entry name" value="AMP-binding_CS"/>
</dbReference>
<keyword evidence="3" id="KW-0436">Ligase</keyword>
<reference evidence="3 4" key="1">
    <citation type="submission" date="2018-05" db="EMBL/GenBank/DDBJ databases">
        <authorList>
            <consortium name="IHU Genomes"/>
        </authorList>
    </citation>
    <scope>NUCLEOTIDE SEQUENCE [LARGE SCALE GENOMIC DNA]</scope>
    <source>
        <strain evidence="3 4">P7335</strain>
    </source>
</reference>
<proteinExistence type="predicted"/>
<dbReference type="Gene3D" id="3.40.50.12780">
    <property type="entry name" value="N-terminal domain of ligase-like"/>
    <property type="match status" value="1"/>
</dbReference>
<accession>A0A375YJR2</accession>
<dbReference type="STRING" id="39692.BST38_22400"/>
<dbReference type="InterPro" id="IPR042099">
    <property type="entry name" value="ANL_N_sf"/>
</dbReference>
<dbReference type="Pfam" id="PF13193">
    <property type="entry name" value="AMP-binding_C"/>
    <property type="match status" value="1"/>
</dbReference>
<dbReference type="SUPFAM" id="SSF56801">
    <property type="entry name" value="Acetyl-CoA synthetase-like"/>
    <property type="match status" value="1"/>
</dbReference>
<protein>
    <submittedName>
        <fullName evidence="3">Crotonobetaine/carnitine-CoA ligase [Burkholderia xenovorans LB400]</fullName>
    </submittedName>
</protein>
<keyword evidence="4" id="KW-1185">Reference proteome</keyword>
<gene>
    <name evidence="3" type="ORF">MPP7335_03110</name>
</gene>
<dbReference type="EMBL" id="UEGS01000001">
    <property type="protein sequence ID" value="SRX81360.1"/>
    <property type="molecule type" value="Genomic_DNA"/>
</dbReference>
<dbReference type="AlphaFoldDB" id="A0A375YJR2"/>
<sequence length="528" mass="57284">MTEGDLTQLPIGQLWAHRVDTQPDDVFVEFRDRALTYAEVDATANRIARGLTASGVRPGDHVTIMMPNCAEFVYAVLALVKLAVVVVPINTANRGESLRHVLSNSDSSTLIADAQFGDQLSAVLPGVAGLRRVVVHGADPSDAASAFAGTNPIMLSELVSHPDDPVLEPAGLSDVHAIMYTSGTTGPAKGVLVPHRLALANASDVRTFSDCADKTIYCPLPLFHAAALWDGLFSTILAGARIAIVERFSASRFWDDVRKFDAQVVLGVPSMIPILMSAPPSEQDTDHPLEAFYTGKSALDDMFTRRFGVRSVETYTSTEIGVGTASPFGRWRSGSCGQVNGDRFDAAVVDDSDEFVGPGQAGELVLRPKQQNAMALGYYNAPEATAKAFRNAWFHTGDRVYRDEDGYFYFVDRMKDAIRRRGENISAFDIECAVDLHPDVVECAAIAVPSEMEEDEVKLVAVLAAGATTTHEQIVEFCEKSLPTFAVPRFVEFVAELPKTANGKVAKFRLREAGERGITPGTWDRQRA</sequence>
<dbReference type="InterPro" id="IPR050237">
    <property type="entry name" value="ATP-dep_AMP-bd_enzyme"/>
</dbReference>
<dbReference type="Proteomes" id="UP000252008">
    <property type="component" value="Unassembled WGS sequence"/>
</dbReference>
<dbReference type="InterPro" id="IPR025110">
    <property type="entry name" value="AMP-bd_C"/>
</dbReference>
<organism evidence="3 4">
    <name type="scientific">Mycolicibacterium parafortuitum</name>
    <name type="common">Mycobacterium parafortuitum</name>
    <dbReference type="NCBI Taxonomy" id="39692"/>
    <lineage>
        <taxon>Bacteria</taxon>
        <taxon>Bacillati</taxon>
        <taxon>Actinomycetota</taxon>
        <taxon>Actinomycetes</taxon>
        <taxon>Mycobacteriales</taxon>
        <taxon>Mycobacteriaceae</taxon>
        <taxon>Mycolicibacterium</taxon>
    </lineage>
</organism>
<dbReference type="PANTHER" id="PTHR43767">
    <property type="entry name" value="LONG-CHAIN-FATTY-ACID--COA LIGASE"/>
    <property type="match status" value="1"/>
</dbReference>
<dbReference type="GO" id="GO:0016878">
    <property type="term" value="F:acid-thiol ligase activity"/>
    <property type="evidence" value="ECO:0007669"/>
    <property type="project" value="UniProtKB-ARBA"/>
</dbReference>
<name>A0A375YJR2_MYCPF</name>
<evidence type="ECO:0000313" key="4">
    <source>
        <dbReference type="Proteomes" id="UP000252008"/>
    </source>
</evidence>
<dbReference type="InterPro" id="IPR045851">
    <property type="entry name" value="AMP-bd_C_sf"/>
</dbReference>
<dbReference type="PANTHER" id="PTHR43767:SF1">
    <property type="entry name" value="NONRIBOSOMAL PEPTIDE SYNTHASE PES1 (EUROFUNG)-RELATED"/>
    <property type="match status" value="1"/>
</dbReference>
<dbReference type="InterPro" id="IPR000873">
    <property type="entry name" value="AMP-dep_synth/lig_dom"/>
</dbReference>
<dbReference type="Gene3D" id="3.30.300.30">
    <property type="match status" value="1"/>
</dbReference>
<dbReference type="PROSITE" id="PS00455">
    <property type="entry name" value="AMP_BINDING"/>
    <property type="match status" value="1"/>
</dbReference>
<evidence type="ECO:0000259" key="2">
    <source>
        <dbReference type="Pfam" id="PF13193"/>
    </source>
</evidence>
<evidence type="ECO:0000313" key="3">
    <source>
        <dbReference type="EMBL" id="SRX81360.1"/>
    </source>
</evidence>
<dbReference type="Pfam" id="PF00501">
    <property type="entry name" value="AMP-binding"/>
    <property type="match status" value="1"/>
</dbReference>
<evidence type="ECO:0000259" key="1">
    <source>
        <dbReference type="Pfam" id="PF00501"/>
    </source>
</evidence>
<feature type="domain" description="AMP-dependent synthetase/ligase" evidence="1">
    <location>
        <begin position="17"/>
        <end position="379"/>
    </location>
</feature>
<feature type="domain" description="AMP-binding enzyme C-terminal" evidence="2">
    <location>
        <begin position="430"/>
        <end position="504"/>
    </location>
</feature>